<dbReference type="SUPFAM" id="SSF57667">
    <property type="entry name" value="beta-beta-alpha zinc fingers"/>
    <property type="match status" value="1"/>
</dbReference>
<feature type="compositionally biased region" description="Low complexity" evidence="1">
    <location>
        <begin position="765"/>
        <end position="775"/>
    </location>
</feature>
<feature type="compositionally biased region" description="Low complexity" evidence="1">
    <location>
        <begin position="62"/>
        <end position="75"/>
    </location>
</feature>
<feature type="compositionally biased region" description="Low complexity" evidence="1">
    <location>
        <begin position="396"/>
        <end position="412"/>
    </location>
</feature>
<feature type="compositionally biased region" description="Polar residues" evidence="1">
    <location>
        <begin position="329"/>
        <end position="338"/>
    </location>
</feature>
<keyword evidence="4" id="KW-1185">Reference proteome</keyword>
<dbReference type="Gene3D" id="3.30.160.60">
    <property type="entry name" value="Classic Zinc Finger"/>
    <property type="match status" value="1"/>
</dbReference>
<feature type="compositionally biased region" description="Low complexity" evidence="1">
    <location>
        <begin position="360"/>
        <end position="374"/>
    </location>
</feature>
<evidence type="ECO:0000313" key="4">
    <source>
        <dbReference type="Proteomes" id="UP001216150"/>
    </source>
</evidence>
<feature type="compositionally biased region" description="Polar residues" evidence="1">
    <location>
        <begin position="386"/>
        <end position="395"/>
    </location>
</feature>
<evidence type="ECO:0000256" key="1">
    <source>
        <dbReference type="SAM" id="MobiDB-lite"/>
    </source>
</evidence>
<sequence length="868" mass="96884">MHLTGDELDGVENEFSQDLVQSIDSLATVRQEYNPYLVSDNMNLSVAPSVALESVPSSSQPSNTYGTLTTTSDTSFGQRDQEFGSSPNVPTISTGRPEDFLSFLGDWPDGAPRVDPQSTGDILSEPSKEASTIQSSTETSHLRRNGFVGLMSSNTHRRDSGPQGLAQAKESINNMFDILLSDREYSSQQAIQARQAICLLEDRLNRSSTQQPESSVNSGGCLICGSSFKNRGVFTRHMKNQHYPQVIFHCPEPGCEVEQSRKDRIVVHMRIHGNELGPPRETEIPCPQNCPFCRITTNDWDEFYACIFSHHEAGGPRSENASSRRRSSDYSQGSQNGQAIPARSAQPDQSQWLTVPGTIPGTSSSFPSGNSNQSHQPPVRERSNSESRIASQPRLNPNTSSRTTPSTNGRSNRNTRRGVQRPGPPPRDRRPRPRGPSNRINRELRCTKCGHVFHECSRRACLFMTESKFGCHRCADRQSVRSPAIPLVTQDYQQPESYLDMNYMWHETLNPQYLETPRTIPQQSFLPGQFLAGQHDIANFNQEDPNTTTFRGNLTQRDNLNDTNVYMLQGIHSPTLSEKELLSPTSLGDKSPSSDLFTSTFPWELLSTRPKDMIPTIPSLWLYGKLRNAAHLAPSNVANSVSIDLEPSARKEAHLLPRPSQCQCACNKMANLSRGRRVEMSFSIANSPGTTLRNRIQVVVRLLSLRGESKKKAEAEAESKPALEQAVKPILGQAKTINRADEWATEEEDDDDDEEDEGYQSNADSTPSRSSTPSPNHMLLYEDQPISPSYQPEREFSFDFELQPALRRISQWTGALAPDFGFLESSDSELECADSEQLFGYFFRYIVFMITVLGRAAADHNLGPRLRD</sequence>
<feature type="region of interest" description="Disordered" evidence="1">
    <location>
        <begin position="734"/>
        <end position="782"/>
    </location>
</feature>
<feature type="compositionally biased region" description="Acidic residues" evidence="1">
    <location>
        <begin position="743"/>
        <end position="758"/>
    </location>
</feature>
<comment type="caution">
    <text evidence="3">The sequence shown here is derived from an EMBL/GenBank/DDBJ whole genome shotgun (WGS) entry which is preliminary data.</text>
</comment>
<evidence type="ECO:0000313" key="3">
    <source>
        <dbReference type="EMBL" id="KAJ5572534.1"/>
    </source>
</evidence>
<feature type="domain" description="C2H2-type" evidence="2">
    <location>
        <begin position="221"/>
        <end position="242"/>
    </location>
</feature>
<feature type="region of interest" description="Disordered" evidence="1">
    <location>
        <begin position="313"/>
        <end position="440"/>
    </location>
</feature>
<accession>A0AAD6DBC7</accession>
<dbReference type="PROSITE" id="PS00028">
    <property type="entry name" value="ZINC_FINGER_C2H2_1"/>
    <property type="match status" value="1"/>
</dbReference>
<organism evidence="3 4">
    <name type="scientific">Penicillium hetheringtonii</name>
    <dbReference type="NCBI Taxonomy" id="911720"/>
    <lineage>
        <taxon>Eukaryota</taxon>
        <taxon>Fungi</taxon>
        <taxon>Dikarya</taxon>
        <taxon>Ascomycota</taxon>
        <taxon>Pezizomycotina</taxon>
        <taxon>Eurotiomycetes</taxon>
        <taxon>Eurotiomycetidae</taxon>
        <taxon>Eurotiales</taxon>
        <taxon>Aspergillaceae</taxon>
        <taxon>Penicillium</taxon>
    </lineage>
</organism>
<feature type="compositionally biased region" description="Polar residues" evidence="1">
    <location>
        <begin position="83"/>
        <end position="94"/>
    </location>
</feature>
<dbReference type="InterPro" id="IPR013087">
    <property type="entry name" value="Znf_C2H2_type"/>
</dbReference>
<feature type="compositionally biased region" description="Polar residues" evidence="1">
    <location>
        <begin position="129"/>
        <end position="139"/>
    </location>
</feature>
<dbReference type="SMART" id="SM00355">
    <property type="entry name" value="ZnF_C2H2"/>
    <property type="match status" value="3"/>
</dbReference>
<dbReference type="AlphaFoldDB" id="A0AAD6DBC7"/>
<dbReference type="InterPro" id="IPR036236">
    <property type="entry name" value="Znf_C2H2_sf"/>
</dbReference>
<name>A0AAD6DBC7_9EURO</name>
<proteinExistence type="predicted"/>
<protein>
    <recommendedName>
        <fullName evidence="2">C2H2-type domain-containing protein</fullName>
    </recommendedName>
</protein>
<gene>
    <name evidence="3" type="ORF">N7450_009518</name>
</gene>
<feature type="region of interest" description="Disordered" evidence="1">
    <location>
        <begin position="54"/>
        <end position="141"/>
    </location>
</feature>
<reference evidence="3 4" key="1">
    <citation type="journal article" date="2023" name="IMA Fungus">
        <title>Comparative genomic study of the Penicillium genus elucidates a diverse pangenome and 15 lateral gene transfer events.</title>
        <authorList>
            <person name="Petersen C."/>
            <person name="Sorensen T."/>
            <person name="Nielsen M.R."/>
            <person name="Sondergaard T.E."/>
            <person name="Sorensen J.L."/>
            <person name="Fitzpatrick D.A."/>
            <person name="Frisvad J.C."/>
            <person name="Nielsen K.L."/>
        </authorList>
    </citation>
    <scope>NUCLEOTIDE SEQUENCE [LARGE SCALE GENOMIC DNA]</scope>
    <source>
        <strain evidence="3 4">IBT 29057</strain>
    </source>
</reference>
<dbReference type="EMBL" id="JAQJAC010000009">
    <property type="protein sequence ID" value="KAJ5572534.1"/>
    <property type="molecule type" value="Genomic_DNA"/>
</dbReference>
<dbReference type="Proteomes" id="UP001216150">
    <property type="component" value="Unassembled WGS sequence"/>
</dbReference>
<evidence type="ECO:0000259" key="2">
    <source>
        <dbReference type="PROSITE" id="PS00028"/>
    </source>
</evidence>